<evidence type="ECO:0000256" key="1">
    <source>
        <dbReference type="SAM" id="Phobius"/>
    </source>
</evidence>
<keyword evidence="1" id="KW-1133">Transmembrane helix</keyword>
<dbReference type="RefSeq" id="WP_014678928.1">
    <property type="nucleotide sequence ID" value="NC_017770.1"/>
</dbReference>
<evidence type="ECO:0000259" key="2">
    <source>
        <dbReference type="Pfam" id="PF12729"/>
    </source>
</evidence>
<dbReference type="HOGENOM" id="CLU_100594_1_0_10"/>
<dbReference type="Pfam" id="PF12729">
    <property type="entry name" value="4HB_MCP_1"/>
    <property type="match status" value="1"/>
</dbReference>
<dbReference type="EMBL" id="CP003349">
    <property type="protein sequence ID" value="AFD05700.1"/>
    <property type="molecule type" value="Genomic_DNA"/>
</dbReference>
<dbReference type="eggNOG" id="ENOG5032T8N">
    <property type="taxonomic scope" value="Bacteria"/>
</dbReference>
<organism evidence="3 4">
    <name type="scientific">Solitalea canadensis (strain ATCC 29591 / DSM 3403 / JCM 21819 / LMG 8368 / NBRC 15130 / NCIMB 12057 / USAM 9D)</name>
    <name type="common">Flexibacter canadensis</name>
    <dbReference type="NCBI Taxonomy" id="929556"/>
    <lineage>
        <taxon>Bacteria</taxon>
        <taxon>Pseudomonadati</taxon>
        <taxon>Bacteroidota</taxon>
        <taxon>Sphingobacteriia</taxon>
        <taxon>Sphingobacteriales</taxon>
        <taxon>Sphingobacteriaceae</taxon>
        <taxon>Solitalea</taxon>
    </lineage>
</organism>
<dbReference type="AlphaFoldDB" id="H8KP63"/>
<dbReference type="OrthoDB" id="1438991at2"/>
<evidence type="ECO:0000313" key="4">
    <source>
        <dbReference type="Proteomes" id="UP000007590"/>
    </source>
</evidence>
<dbReference type="STRING" id="929556.Solca_0570"/>
<sequence>MKWGYSVTQKTKAAALLVLVFVIVLAKNIIDRNNVLELGDSFSAVYKDRLMAESYIYHFSDHLYQKKLLLATNQNMDGGVKQSLDRHNKEINDIITKYDETKLTEIESNYFKEFKKNLHDLMALETDYLSKASSTTKQLIDQQFTVALSNLNQLSTIQTAEGKKLMEGSQKIISESTLLTKLELAILIIIGLIIQVLIFASGSLVPKTQPRNQHLN</sequence>
<dbReference type="Proteomes" id="UP000007590">
    <property type="component" value="Chromosome"/>
</dbReference>
<name>H8KP63_SOLCM</name>
<feature type="transmembrane region" description="Helical" evidence="1">
    <location>
        <begin position="184"/>
        <end position="205"/>
    </location>
</feature>
<dbReference type="InterPro" id="IPR024478">
    <property type="entry name" value="HlyB_4HB_MCP"/>
</dbReference>
<evidence type="ECO:0000313" key="3">
    <source>
        <dbReference type="EMBL" id="AFD05700.1"/>
    </source>
</evidence>
<dbReference type="KEGG" id="scn:Solca_0570"/>
<proteinExistence type="predicted"/>
<accession>H8KP63</accession>
<keyword evidence="1" id="KW-0472">Membrane</keyword>
<gene>
    <name evidence="3" type="ordered locus">Solca_0570</name>
</gene>
<protein>
    <recommendedName>
        <fullName evidence="2">Chemotaxis methyl-accepting receptor HlyB-like 4HB MCP domain-containing protein</fullName>
    </recommendedName>
</protein>
<keyword evidence="1" id="KW-0812">Transmembrane</keyword>
<feature type="domain" description="Chemotaxis methyl-accepting receptor HlyB-like 4HB MCP" evidence="2">
    <location>
        <begin position="7"/>
        <end position="171"/>
    </location>
</feature>
<keyword evidence="4" id="KW-1185">Reference proteome</keyword>
<reference evidence="3" key="1">
    <citation type="submission" date="2012-02" db="EMBL/GenBank/DDBJ databases">
        <title>The complete genome of Solitalea canadensis DSM 3403.</title>
        <authorList>
            <consortium name="US DOE Joint Genome Institute (JGI-PGF)"/>
            <person name="Lucas S."/>
            <person name="Copeland A."/>
            <person name="Lapidus A."/>
            <person name="Glavina del Rio T."/>
            <person name="Dalin E."/>
            <person name="Tice H."/>
            <person name="Bruce D."/>
            <person name="Goodwin L."/>
            <person name="Pitluck S."/>
            <person name="Peters L."/>
            <person name="Ovchinnikova G."/>
            <person name="Lu M."/>
            <person name="Kyrpides N."/>
            <person name="Mavromatis K."/>
            <person name="Ivanova N."/>
            <person name="Brettin T."/>
            <person name="Detter J.C."/>
            <person name="Han C."/>
            <person name="Larimer F."/>
            <person name="Land M."/>
            <person name="Hauser L."/>
            <person name="Markowitz V."/>
            <person name="Cheng J.-F."/>
            <person name="Hugenholtz P."/>
            <person name="Woyke T."/>
            <person name="Wu D."/>
            <person name="Spring S."/>
            <person name="Schroeder M."/>
            <person name="Kopitz M."/>
            <person name="Brambilla E."/>
            <person name="Klenk H.-P."/>
            <person name="Eisen J.A."/>
        </authorList>
    </citation>
    <scope>NUCLEOTIDE SEQUENCE</scope>
    <source>
        <strain evidence="3">DSM 3403</strain>
    </source>
</reference>